<organism evidence="1 2">
    <name type="scientific">Phaeodactylibacter xiamenensis</name>
    <dbReference type="NCBI Taxonomy" id="1524460"/>
    <lineage>
        <taxon>Bacteria</taxon>
        <taxon>Pseudomonadati</taxon>
        <taxon>Bacteroidota</taxon>
        <taxon>Saprospiria</taxon>
        <taxon>Saprospirales</taxon>
        <taxon>Haliscomenobacteraceae</taxon>
        <taxon>Phaeodactylibacter</taxon>
    </lineage>
</organism>
<dbReference type="OrthoDB" id="655382at2"/>
<keyword evidence="2" id="KW-1185">Reference proteome</keyword>
<dbReference type="EMBL" id="JPOS01000010">
    <property type="protein sequence ID" value="KGE89277.1"/>
    <property type="molecule type" value="Genomic_DNA"/>
</dbReference>
<evidence type="ECO:0000313" key="2">
    <source>
        <dbReference type="Proteomes" id="UP000029736"/>
    </source>
</evidence>
<reference evidence="1 2" key="1">
    <citation type="journal article" date="2014" name="Int. J. Syst. Evol. Microbiol.">
        <title>Phaeodactylibacter xiamenensis gen. nov., sp. nov., a member of the family Saprospiraceae isolated from the marine alga Phaeodactylum tricornutum.</title>
        <authorList>
            <person name="Chen Z.Jr."/>
            <person name="Lei X."/>
            <person name="Lai Q."/>
            <person name="Li Y."/>
            <person name="Zhang B."/>
            <person name="Zhang J."/>
            <person name="Zhang H."/>
            <person name="Yang L."/>
            <person name="Zheng W."/>
            <person name="Tian Y."/>
            <person name="Yu Z."/>
            <person name="Xu H.Jr."/>
            <person name="Zheng T."/>
        </authorList>
    </citation>
    <scope>NUCLEOTIDE SEQUENCE [LARGE SCALE GENOMIC DNA]</scope>
    <source>
        <strain evidence="1 2">KD52</strain>
    </source>
</reference>
<accession>A0A098SE20</accession>
<dbReference type="Proteomes" id="UP000029736">
    <property type="component" value="Unassembled WGS sequence"/>
</dbReference>
<gene>
    <name evidence="1" type="ORF">IX84_02775</name>
</gene>
<dbReference type="AlphaFoldDB" id="A0A098SE20"/>
<protein>
    <submittedName>
        <fullName evidence="1">Uncharacterized protein</fullName>
    </submittedName>
</protein>
<dbReference type="RefSeq" id="WP_044216345.1">
    <property type="nucleotide sequence ID" value="NZ_JBKAGJ010000047.1"/>
</dbReference>
<evidence type="ECO:0000313" key="1">
    <source>
        <dbReference type="EMBL" id="KGE89277.1"/>
    </source>
</evidence>
<name>A0A098SE20_9BACT</name>
<comment type="caution">
    <text evidence="1">The sequence shown here is derived from an EMBL/GenBank/DDBJ whole genome shotgun (WGS) entry which is preliminary data.</text>
</comment>
<sequence length="234" mass="26938">MDYCVLLLTILVWPLANTMGQSTALDEFLACVEQQYGPDDQLINGRPYQPVNLRPEGHPYFYTDAWQPGMVYLGGRPYAASKLKYDLDRQQLAIQYDRPNGTYQKAVVSPLLLDSFRIGAHRFVNQRLVLPGTEALGYLEKIFEAELGFYRYQQKVLTAPSSSKPYGKYTGLKDDFYLLKEGQVHHITKRKDFLAAFPAQKSQVRKYMKQQLPGWKKITDAQFVQLLKFCHAKL</sequence>
<proteinExistence type="predicted"/>